<comment type="caution">
    <text evidence="2">The sequence shown here is derived from an EMBL/GenBank/DDBJ whole genome shotgun (WGS) entry which is preliminary data.</text>
</comment>
<dbReference type="Proteomes" id="UP000444980">
    <property type="component" value="Unassembled WGS sequence"/>
</dbReference>
<feature type="transmembrane region" description="Helical" evidence="1">
    <location>
        <begin position="37"/>
        <end position="61"/>
    </location>
</feature>
<keyword evidence="1" id="KW-0812">Transmembrane</keyword>
<sequence>MNPASEVLPGVLRTHLTATRQMTNDLATAEFRSGPMIWVALLPGLCIVPMLVIGAVVGLIITVPMLWQYDLAPSGEMIASLAMLVASPVIGALLIIGLPVFGTIARRRGYWGRELPEGAPLYADFGTEWIGCGWDGTYRTVMIGQLRRIRRISRVMVLSGGDAPLLIPEELVPDHIKADLLSGRWRQTMAVPGYPAARQAVYPGPGATSPAAEALHVEGVADDGLADRLARASRGSRAARTAVAVMAVAPLVAVGLVWLSEGALSWFTILPVVSVFGTGAAVLGYYLLYGNAAKLRDMTPPGAPIGADYGADWIGVRLGTYVQTVQRQEIKRVDDVDGVLVVTLRGLRTGILIPGELVPPQQRAELPGLGESGA</sequence>
<feature type="transmembrane region" description="Helical" evidence="1">
    <location>
        <begin position="238"/>
        <end position="259"/>
    </location>
</feature>
<evidence type="ECO:0000313" key="2">
    <source>
        <dbReference type="EMBL" id="GED97681.1"/>
    </source>
</evidence>
<dbReference type="AlphaFoldDB" id="A0A7I9UXY5"/>
<organism evidence="2 3">
    <name type="scientific">Gordonia crocea</name>
    <dbReference type="NCBI Taxonomy" id="589162"/>
    <lineage>
        <taxon>Bacteria</taxon>
        <taxon>Bacillati</taxon>
        <taxon>Actinomycetota</taxon>
        <taxon>Actinomycetes</taxon>
        <taxon>Mycobacteriales</taxon>
        <taxon>Gordoniaceae</taxon>
        <taxon>Gordonia</taxon>
    </lineage>
</organism>
<keyword evidence="1" id="KW-0472">Membrane</keyword>
<keyword evidence="1" id="KW-1133">Transmembrane helix</keyword>
<dbReference type="OrthoDB" id="4641027at2"/>
<evidence type="ECO:0000313" key="3">
    <source>
        <dbReference type="Proteomes" id="UP000444980"/>
    </source>
</evidence>
<keyword evidence="3" id="KW-1185">Reference proteome</keyword>
<accession>A0A7I9UXY5</accession>
<name>A0A7I9UXY5_9ACTN</name>
<gene>
    <name evidence="2" type="ORF">nbrc107697_17200</name>
</gene>
<reference evidence="3" key="1">
    <citation type="submission" date="2019-06" db="EMBL/GenBank/DDBJ databases">
        <title>Gordonia isolated from sludge of a wastewater treatment plant.</title>
        <authorList>
            <person name="Tamura T."/>
            <person name="Aoyama K."/>
            <person name="Kang Y."/>
            <person name="Saito S."/>
            <person name="Akiyama N."/>
            <person name="Yazawa K."/>
            <person name="Gonoi T."/>
            <person name="Mikami Y."/>
        </authorList>
    </citation>
    <scope>NUCLEOTIDE SEQUENCE [LARGE SCALE GENOMIC DNA]</scope>
    <source>
        <strain evidence="3">NBRC 107697</strain>
    </source>
</reference>
<feature type="transmembrane region" description="Helical" evidence="1">
    <location>
        <begin position="81"/>
        <end position="105"/>
    </location>
</feature>
<evidence type="ECO:0000256" key="1">
    <source>
        <dbReference type="SAM" id="Phobius"/>
    </source>
</evidence>
<protein>
    <submittedName>
        <fullName evidence="2">Uncharacterized protein</fullName>
    </submittedName>
</protein>
<feature type="transmembrane region" description="Helical" evidence="1">
    <location>
        <begin position="265"/>
        <end position="288"/>
    </location>
</feature>
<dbReference type="EMBL" id="BJOU01000001">
    <property type="protein sequence ID" value="GED97681.1"/>
    <property type="molecule type" value="Genomic_DNA"/>
</dbReference>
<proteinExistence type="predicted"/>